<gene>
    <name evidence="1" type="ORF">E3N88_09420</name>
</gene>
<dbReference type="SUPFAM" id="SSF52058">
    <property type="entry name" value="L domain-like"/>
    <property type="match status" value="1"/>
</dbReference>
<comment type="caution">
    <text evidence="1">The sequence shown here is derived from an EMBL/GenBank/DDBJ whole genome shotgun (WGS) entry which is preliminary data.</text>
</comment>
<reference evidence="1 2" key="1">
    <citation type="submission" date="2019-05" db="EMBL/GenBank/DDBJ databases">
        <title>Mikania micrantha, genome provides insights into the molecular mechanism of rapid growth.</title>
        <authorList>
            <person name="Liu B."/>
        </authorList>
    </citation>
    <scope>NUCLEOTIDE SEQUENCE [LARGE SCALE GENOMIC DNA]</scope>
    <source>
        <strain evidence="1">NLD-2019</strain>
        <tissue evidence="1">Leaf</tissue>
    </source>
</reference>
<dbReference type="InterPro" id="IPR032675">
    <property type="entry name" value="LRR_dom_sf"/>
</dbReference>
<keyword evidence="2" id="KW-1185">Reference proteome</keyword>
<evidence type="ECO:0000313" key="1">
    <source>
        <dbReference type="EMBL" id="KAD6454714.1"/>
    </source>
</evidence>
<evidence type="ECO:0000313" key="2">
    <source>
        <dbReference type="Proteomes" id="UP000326396"/>
    </source>
</evidence>
<protein>
    <recommendedName>
        <fullName evidence="3">NB-ARC domain-containing protein</fullName>
    </recommendedName>
</protein>
<dbReference type="EMBL" id="SZYD01000004">
    <property type="protein sequence ID" value="KAD6454714.1"/>
    <property type="molecule type" value="Genomic_DNA"/>
</dbReference>
<organism evidence="1 2">
    <name type="scientific">Mikania micrantha</name>
    <name type="common">bitter vine</name>
    <dbReference type="NCBI Taxonomy" id="192012"/>
    <lineage>
        <taxon>Eukaryota</taxon>
        <taxon>Viridiplantae</taxon>
        <taxon>Streptophyta</taxon>
        <taxon>Embryophyta</taxon>
        <taxon>Tracheophyta</taxon>
        <taxon>Spermatophyta</taxon>
        <taxon>Magnoliopsida</taxon>
        <taxon>eudicotyledons</taxon>
        <taxon>Gunneridae</taxon>
        <taxon>Pentapetalae</taxon>
        <taxon>asterids</taxon>
        <taxon>campanulids</taxon>
        <taxon>Asterales</taxon>
        <taxon>Asteraceae</taxon>
        <taxon>Asteroideae</taxon>
        <taxon>Heliantheae alliance</taxon>
        <taxon>Eupatorieae</taxon>
        <taxon>Mikania</taxon>
    </lineage>
</organism>
<accession>A0A5N6PJ27</accession>
<dbReference type="PANTHER" id="PTHR11017:SF544">
    <property type="entry name" value="ADP-RIBOSYL CYCLASE_CYCLIC ADP-RIBOSE HYDROLASE"/>
    <property type="match status" value="1"/>
</dbReference>
<dbReference type="GO" id="GO:0006952">
    <property type="term" value="P:defense response"/>
    <property type="evidence" value="ECO:0007669"/>
    <property type="project" value="InterPro"/>
</dbReference>
<evidence type="ECO:0008006" key="3">
    <source>
        <dbReference type="Google" id="ProtNLM"/>
    </source>
</evidence>
<proteinExistence type="predicted"/>
<dbReference type="Proteomes" id="UP000326396">
    <property type="component" value="Linkage Group LG12"/>
</dbReference>
<sequence length="146" mass="17066">MMKEIRLIHIDDEFVDKSNARSPDALRYIYWRNYQLCCLPITFQATNLVNLQMAGGNINDIWEGNIRKVLNKLRFLYLRKSRLKTFDHETIANLETLEFRKCKNIVGLHMIITLQNLKILNLDGLDVSNLNLSQTTSREAKVVVEK</sequence>
<name>A0A5N6PJ27_9ASTR</name>
<dbReference type="OrthoDB" id="1749570at2759"/>
<dbReference type="Gene3D" id="3.80.10.10">
    <property type="entry name" value="Ribonuclease Inhibitor"/>
    <property type="match status" value="1"/>
</dbReference>
<dbReference type="InterPro" id="IPR044974">
    <property type="entry name" value="Disease_R_plants"/>
</dbReference>
<dbReference type="PANTHER" id="PTHR11017">
    <property type="entry name" value="LEUCINE-RICH REPEAT-CONTAINING PROTEIN"/>
    <property type="match status" value="1"/>
</dbReference>
<dbReference type="AlphaFoldDB" id="A0A5N6PJ27"/>